<name>A0AAX1C542_9GAMM</name>
<accession>A0AAX1C542</accession>
<keyword evidence="1" id="KW-0175">Coiled coil</keyword>
<reference evidence="2 3" key="1">
    <citation type="submission" date="2018-05" db="EMBL/GenBank/DDBJ databases">
        <title>Genomic diversity of pathogens causing Blackleg of Potato in Pakistan.</title>
        <authorList>
            <person name="Sarfraz S."/>
            <person name="Riaz K."/>
            <person name="Oulghazi S."/>
            <person name="Cigna J."/>
            <person name="Sahi S.T."/>
            <person name="Khan S.H."/>
            <person name="Hameed A."/>
            <person name="Faure D."/>
        </authorList>
    </citation>
    <scope>NUCLEOTIDE SEQUENCE [LARGE SCALE GENOMIC DNA]</scope>
    <source>
        <strain evidence="2 3">SS70</strain>
    </source>
</reference>
<gene>
    <name evidence="2" type="ORF">DF213_13430</name>
</gene>
<dbReference type="Pfam" id="PF05929">
    <property type="entry name" value="Phage_GPO"/>
    <property type="match status" value="1"/>
</dbReference>
<evidence type="ECO:0008006" key="4">
    <source>
        <dbReference type="Google" id="ProtNLM"/>
    </source>
</evidence>
<sequence length="277" mass="30110">MAAKANARRFRIGVEGATTDGRTIERAWLEQMAANYDPAVYTALINMEHIKGYTPDSPFRRYGKIEALETEEIQDGLLSGKLALYAYLAPTDDLIALTQKWQKIFTSMEVNPDFADTGAAYLVGLAVTDDPASLGTEMLTFSAGAKHNPLAARKQAPGNLFTAAEETSLVFELDDNKPSLFGRISALFAKKQTSDDARFGDVHQAVELVAQEQQQLAGQVQQHGAQLARLSTLETDLQAQKTELASLKETLGKQDRNPAFRPLSTGGADIATVLTDC</sequence>
<dbReference type="EMBL" id="QESZ01000018">
    <property type="protein sequence ID" value="PWD72563.1"/>
    <property type="molecule type" value="Genomic_DNA"/>
</dbReference>
<evidence type="ECO:0000256" key="1">
    <source>
        <dbReference type="SAM" id="Coils"/>
    </source>
</evidence>
<feature type="coiled-coil region" evidence="1">
    <location>
        <begin position="230"/>
        <end position="257"/>
    </location>
</feature>
<dbReference type="InterPro" id="IPR009228">
    <property type="entry name" value="Capsid_scaffold_GpO"/>
</dbReference>
<dbReference type="RefSeq" id="WP_024104547.1">
    <property type="nucleotide sequence ID" value="NZ_CP162003.1"/>
</dbReference>
<comment type="caution">
    <text evidence="2">The sequence shown here is derived from an EMBL/GenBank/DDBJ whole genome shotgun (WGS) entry which is preliminary data.</text>
</comment>
<organism evidence="2 3">
    <name type="scientific">Dickeya dianthicola</name>
    <dbReference type="NCBI Taxonomy" id="204039"/>
    <lineage>
        <taxon>Bacteria</taxon>
        <taxon>Pseudomonadati</taxon>
        <taxon>Pseudomonadota</taxon>
        <taxon>Gammaproteobacteria</taxon>
        <taxon>Enterobacterales</taxon>
        <taxon>Pectobacteriaceae</taxon>
        <taxon>Dickeya</taxon>
    </lineage>
</organism>
<dbReference type="AlphaFoldDB" id="A0AAX1C542"/>
<proteinExistence type="predicted"/>
<evidence type="ECO:0000313" key="2">
    <source>
        <dbReference type="EMBL" id="PWD72563.1"/>
    </source>
</evidence>
<evidence type="ECO:0000313" key="3">
    <source>
        <dbReference type="Proteomes" id="UP000245055"/>
    </source>
</evidence>
<dbReference type="Proteomes" id="UP000245055">
    <property type="component" value="Unassembled WGS sequence"/>
</dbReference>
<protein>
    <recommendedName>
        <fullName evidence="4">GPO family capsid scaffolding protein</fullName>
    </recommendedName>
</protein>